<dbReference type="AlphaFoldDB" id="A0A8X6NAG3"/>
<reference evidence="2" key="1">
    <citation type="submission" date="2020-08" db="EMBL/GenBank/DDBJ databases">
        <title>Multicomponent nature underlies the extraordinary mechanical properties of spider dragline silk.</title>
        <authorList>
            <person name="Kono N."/>
            <person name="Nakamura H."/>
            <person name="Mori M."/>
            <person name="Yoshida Y."/>
            <person name="Ohtoshi R."/>
            <person name="Malay A.D."/>
            <person name="Moran D.A.P."/>
            <person name="Tomita M."/>
            <person name="Numata K."/>
            <person name="Arakawa K."/>
        </authorList>
    </citation>
    <scope>NUCLEOTIDE SEQUENCE</scope>
</reference>
<name>A0A8X6NAG3_NEPPI</name>
<evidence type="ECO:0000313" key="3">
    <source>
        <dbReference type="Proteomes" id="UP000887013"/>
    </source>
</evidence>
<dbReference type="Proteomes" id="UP000887013">
    <property type="component" value="Unassembled WGS sequence"/>
</dbReference>
<gene>
    <name evidence="2" type="ORF">NPIL_153611</name>
</gene>
<sequence>MSSNGTISSPNTASGQGGQSTVQPSAIDSHPAVHTLMLQPQQLLCSRVSCTGPRGLAQSSCDLLRPTSPSFYDLVCKSSKRDTCPPVLSSCRGRAGCTGPSSSNV</sequence>
<dbReference type="EMBL" id="BMAW01007109">
    <property type="protein sequence ID" value="GFT02383.1"/>
    <property type="molecule type" value="Genomic_DNA"/>
</dbReference>
<feature type="compositionally biased region" description="Polar residues" evidence="1">
    <location>
        <begin position="1"/>
        <end position="26"/>
    </location>
</feature>
<accession>A0A8X6NAG3</accession>
<organism evidence="2 3">
    <name type="scientific">Nephila pilipes</name>
    <name type="common">Giant wood spider</name>
    <name type="synonym">Nephila maculata</name>
    <dbReference type="NCBI Taxonomy" id="299642"/>
    <lineage>
        <taxon>Eukaryota</taxon>
        <taxon>Metazoa</taxon>
        <taxon>Ecdysozoa</taxon>
        <taxon>Arthropoda</taxon>
        <taxon>Chelicerata</taxon>
        <taxon>Arachnida</taxon>
        <taxon>Araneae</taxon>
        <taxon>Araneomorphae</taxon>
        <taxon>Entelegynae</taxon>
        <taxon>Araneoidea</taxon>
        <taxon>Nephilidae</taxon>
        <taxon>Nephila</taxon>
    </lineage>
</organism>
<evidence type="ECO:0000256" key="1">
    <source>
        <dbReference type="SAM" id="MobiDB-lite"/>
    </source>
</evidence>
<proteinExistence type="predicted"/>
<evidence type="ECO:0000313" key="2">
    <source>
        <dbReference type="EMBL" id="GFT02383.1"/>
    </source>
</evidence>
<keyword evidence="3" id="KW-1185">Reference proteome</keyword>
<comment type="caution">
    <text evidence="2">The sequence shown here is derived from an EMBL/GenBank/DDBJ whole genome shotgun (WGS) entry which is preliminary data.</text>
</comment>
<protein>
    <submittedName>
        <fullName evidence="2">Uncharacterized protein</fullName>
    </submittedName>
</protein>
<feature type="region of interest" description="Disordered" evidence="1">
    <location>
        <begin position="1"/>
        <end position="28"/>
    </location>
</feature>